<accession>A0A8H5HM05</accession>
<comment type="caution">
    <text evidence="2">The sequence shown here is derived from an EMBL/GenBank/DDBJ whole genome shotgun (WGS) entry which is preliminary data.</text>
</comment>
<proteinExistence type="predicted"/>
<organism evidence="2 3">
    <name type="scientific">Tricholomella constricta</name>
    <dbReference type="NCBI Taxonomy" id="117010"/>
    <lineage>
        <taxon>Eukaryota</taxon>
        <taxon>Fungi</taxon>
        <taxon>Dikarya</taxon>
        <taxon>Basidiomycota</taxon>
        <taxon>Agaricomycotina</taxon>
        <taxon>Agaricomycetes</taxon>
        <taxon>Agaricomycetidae</taxon>
        <taxon>Agaricales</taxon>
        <taxon>Tricholomatineae</taxon>
        <taxon>Lyophyllaceae</taxon>
        <taxon>Tricholomella</taxon>
    </lineage>
</organism>
<keyword evidence="3" id="KW-1185">Reference proteome</keyword>
<evidence type="ECO:0000313" key="3">
    <source>
        <dbReference type="Proteomes" id="UP000565441"/>
    </source>
</evidence>
<sequence length="306" mass="33025">MRHSSRQSLREPILSQQRLLRPQCPRPIPDLCVDQALHRARLELLRHSLIEALHYLSLNTRLPKQPKHILEPVALREVLHHQLHNLLHVLLQRIDDRIRARVVRIRRPPPQALLHAHAVVLHNQSDDGPAHVVHIKDGRLRVERDGMELVRVRHRHLCERIKVPALDRRGYSGHALGHDVGDAVLEEGRGLDGALHAAGGGGALFVIGDDADEGVHVGPVGLWCDLDGERVLSVGARALFPGDEAAVERAAGRAGALACDEGERGGGDGERIKLGEGGDEGGEAGGGGREASGGGEVVVGGDVDVV</sequence>
<gene>
    <name evidence="2" type="ORF">D9615_002600</name>
</gene>
<dbReference type="AlphaFoldDB" id="A0A8H5HM05"/>
<feature type="compositionally biased region" description="Gly residues" evidence="1">
    <location>
        <begin position="283"/>
        <end position="298"/>
    </location>
</feature>
<protein>
    <submittedName>
        <fullName evidence="2">Uncharacterized protein</fullName>
    </submittedName>
</protein>
<dbReference type="EMBL" id="JAACJP010000003">
    <property type="protein sequence ID" value="KAF5385921.1"/>
    <property type="molecule type" value="Genomic_DNA"/>
</dbReference>
<feature type="region of interest" description="Disordered" evidence="1">
    <location>
        <begin position="261"/>
        <end position="306"/>
    </location>
</feature>
<dbReference type="Proteomes" id="UP000565441">
    <property type="component" value="Unassembled WGS sequence"/>
</dbReference>
<feature type="compositionally biased region" description="Basic and acidic residues" evidence="1">
    <location>
        <begin position="261"/>
        <end position="276"/>
    </location>
</feature>
<evidence type="ECO:0000256" key="1">
    <source>
        <dbReference type="SAM" id="MobiDB-lite"/>
    </source>
</evidence>
<evidence type="ECO:0000313" key="2">
    <source>
        <dbReference type="EMBL" id="KAF5385921.1"/>
    </source>
</evidence>
<reference evidence="2 3" key="1">
    <citation type="journal article" date="2020" name="ISME J.">
        <title>Uncovering the hidden diversity of litter-decomposition mechanisms in mushroom-forming fungi.</title>
        <authorList>
            <person name="Floudas D."/>
            <person name="Bentzer J."/>
            <person name="Ahren D."/>
            <person name="Johansson T."/>
            <person name="Persson P."/>
            <person name="Tunlid A."/>
        </authorList>
    </citation>
    <scope>NUCLEOTIDE SEQUENCE [LARGE SCALE GENOMIC DNA]</scope>
    <source>
        <strain evidence="2 3">CBS 661.87</strain>
    </source>
</reference>
<name>A0A8H5HM05_9AGAR</name>